<feature type="compositionally biased region" description="Polar residues" evidence="1">
    <location>
        <begin position="530"/>
        <end position="547"/>
    </location>
</feature>
<sequence length="952" mass="102787">MVKAQAPPTTQPRAAPKPIDSQNPPTNTQDSAESSKPSNNSSMTASGPVDTLPRRVAKRPSWYGSWPRKSAASTKVVCETIRGDTFQPLESSSSANLTRLDAVIKRAASIQSINATETHTETHTEAHTDSHLPQQQLQQLQQLQQNNSRPSSLQEQPDPPLSASSISTREQNPQMTATASQPTTIETQTPLPSAPPLAETDVEPAILPASSTSQQGTAKKTSTDLSFQNAESPEAVQLKEPREEPSGDLPQPPSGWLSWLVRPAAPIETPKMTGVREPTQETLGHAVPTQDSEPASHEPQTEDSSNSPPSPQSNPNAHVSYNSSSWLGYWYGGFRATVAEDSSKEAPDSTQNPAPETSQQENQQESRLEPQEDTPMSGAPLSNDTSKSLVPGFQEPSKPSTSATWAFWSRQPRTCDTHQTTIQPQQGELAVMGEASEESPTPALEVDAPTKPKNETNKQSFTLGAATEALPLPMFPSKDKKRRRGGLGGSLSASLSSSPSKSTVTTDPTGRSLKSQSESNLRRQDGSVGSLDSTSSDTAAPCEATTNPNLLLPSFSSTYSIKEPPSLISQITNLILRSHKHPPTKHVFRSIDPPARPVRKAISIGVHGLFPAAYLRPMVGQPTGTSLRFATLGAEAIARWTAAHGFADCDIEKVALEGEGKIAERVENLWKLLLNWLDQLKEADLILISCHSQGVPVGIMLLARLLDLGVITSTTHISVCAMAGVCLGPFPDYKSSMGMLMGSAGELWEFSNPESEISQRLEAALRSVLQFGARITFVGSIDDQLVPLESAVYSPAQHPHIYRAVFIDGRLHAPDFIAHLVGFALKLRNLGVSDHGLIRELSVPLAGSLYSGEGHSRLYYDARVYDLALANALETTSAVPGTSCSIGPRGSLAPTNPYTLPWVMRGLLEEDLVKTRLAEETRVLLQQFQAWKPATKALKDVKYRLDAVRSRL</sequence>
<feature type="region of interest" description="Disordered" evidence="1">
    <location>
        <begin position="114"/>
        <end position="322"/>
    </location>
</feature>
<dbReference type="InterPro" id="IPR058934">
    <property type="entry name" value="YMC020W-like"/>
</dbReference>
<feature type="compositionally biased region" description="Low complexity" evidence="1">
    <location>
        <begin position="1"/>
        <end position="18"/>
    </location>
</feature>
<name>A0A2C5WUF1_9PEZI</name>
<feature type="compositionally biased region" description="Polar residues" evidence="1">
    <location>
        <begin position="348"/>
        <end position="363"/>
    </location>
</feature>
<proteinExistence type="predicted"/>
<reference evidence="3 4" key="2">
    <citation type="journal article" date="2013" name="IMA Fungus">
        <title>IMA Genome-F 1: Ceratocystis fimbriata: Draft nuclear genome sequence for the plant pathogen, Ceratocystis fimbriata.</title>
        <authorList>
            <person name="Wilken P.M."/>
            <person name="Steenkamp E.T."/>
            <person name="Wingfield M.J."/>
            <person name="de Beer Z.W."/>
            <person name="Wingfield B.D."/>
        </authorList>
    </citation>
    <scope>NUCLEOTIDE SEQUENCE [LARGE SCALE GENOMIC DNA]</scope>
    <source>
        <strain evidence="3 4">CBS 114723</strain>
    </source>
</reference>
<feature type="region of interest" description="Disordered" evidence="1">
    <location>
        <begin position="340"/>
        <end position="547"/>
    </location>
</feature>
<feature type="compositionally biased region" description="Low complexity" evidence="1">
    <location>
        <begin position="490"/>
        <end position="502"/>
    </location>
</feature>
<evidence type="ECO:0000259" key="2">
    <source>
        <dbReference type="Pfam" id="PF26147"/>
    </source>
</evidence>
<dbReference type="EMBL" id="APWK03000228">
    <property type="protein sequence ID" value="PHH49271.1"/>
    <property type="molecule type" value="Genomic_DNA"/>
</dbReference>
<reference evidence="3 4" key="1">
    <citation type="journal article" date="2013" name="Fungal Biol.">
        <title>Analysis of microsatellite markers in the genome of the plant pathogen Ceratocystis fimbriata.</title>
        <authorList>
            <person name="Simpson M.C."/>
            <person name="Wilken P.M."/>
            <person name="Coetzee M.P."/>
            <person name="Wingfield M.J."/>
            <person name="Wingfield B.D."/>
        </authorList>
    </citation>
    <scope>NUCLEOTIDE SEQUENCE [LARGE SCALE GENOMIC DNA]</scope>
    <source>
        <strain evidence="3 4">CBS 114723</strain>
    </source>
</reference>
<feature type="compositionally biased region" description="Low complexity" evidence="1">
    <location>
        <begin position="31"/>
        <end position="46"/>
    </location>
</feature>
<dbReference type="InterPro" id="IPR058933">
    <property type="entry name" value="YMC020W-like_ab_hydrolase"/>
</dbReference>
<feature type="compositionally biased region" description="Basic and acidic residues" evidence="1">
    <location>
        <begin position="118"/>
        <end position="130"/>
    </location>
</feature>
<feature type="region of interest" description="Disordered" evidence="1">
    <location>
        <begin position="1"/>
        <end position="75"/>
    </location>
</feature>
<feature type="compositionally biased region" description="Polar residues" evidence="1">
    <location>
        <begin position="162"/>
        <end position="191"/>
    </location>
</feature>
<evidence type="ECO:0000256" key="1">
    <source>
        <dbReference type="SAM" id="MobiDB-lite"/>
    </source>
</evidence>
<keyword evidence="4" id="KW-1185">Reference proteome</keyword>
<dbReference type="AlphaFoldDB" id="A0A2C5WUF1"/>
<dbReference type="OrthoDB" id="5598028at2759"/>
<dbReference type="PANTHER" id="PTHR47349">
    <property type="entry name" value="CHROMOSOME 8, WHOLE GENOME SHOTGUN SEQUENCE"/>
    <property type="match status" value="1"/>
</dbReference>
<evidence type="ECO:0000313" key="3">
    <source>
        <dbReference type="EMBL" id="PHH49271.1"/>
    </source>
</evidence>
<evidence type="ECO:0000313" key="4">
    <source>
        <dbReference type="Proteomes" id="UP000222788"/>
    </source>
</evidence>
<accession>A0A2C5WUF1</accession>
<feature type="compositionally biased region" description="Polar residues" evidence="1">
    <location>
        <begin position="503"/>
        <end position="519"/>
    </location>
</feature>
<gene>
    <name evidence="3" type="primary">YML020W</name>
    <name evidence="3" type="ORF">CFIMG_007065RA</name>
</gene>
<dbReference type="PANTHER" id="PTHR47349:SF1">
    <property type="entry name" value="AER328WP"/>
    <property type="match status" value="1"/>
</dbReference>
<feature type="compositionally biased region" description="Polar residues" evidence="1">
    <location>
        <begin position="146"/>
        <end position="155"/>
    </location>
</feature>
<comment type="caution">
    <text evidence="3">The sequence shown here is derived from an EMBL/GenBank/DDBJ whole genome shotgun (WGS) entry which is preliminary data.</text>
</comment>
<dbReference type="Pfam" id="PF26147">
    <property type="entry name" value="AB_HYDROLASE_YMC0-YMC35"/>
    <property type="match status" value="1"/>
</dbReference>
<feature type="domain" description="YMC020W-like alpha/beta hydrolase" evidence="2">
    <location>
        <begin position="552"/>
        <end position="911"/>
    </location>
</feature>
<protein>
    <submittedName>
        <fullName evidence="3">Uncharacterized protein YML020W</fullName>
    </submittedName>
</protein>
<dbReference type="Proteomes" id="UP000222788">
    <property type="component" value="Unassembled WGS sequence"/>
</dbReference>
<feature type="compositionally biased region" description="Low complexity" evidence="1">
    <location>
        <begin position="134"/>
        <end position="145"/>
    </location>
</feature>
<feature type="compositionally biased region" description="Polar residues" evidence="1">
    <location>
        <begin position="20"/>
        <end position="30"/>
    </location>
</feature>
<feature type="compositionally biased region" description="Polar residues" evidence="1">
    <location>
        <begin position="209"/>
        <end position="231"/>
    </location>
</feature>
<organism evidence="3 4">
    <name type="scientific">Ceratocystis fimbriata CBS 114723</name>
    <dbReference type="NCBI Taxonomy" id="1035309"/>
    <lineage>
        <taxon>Eukaryota</taxon>
        <taxon>Fungi</taxon>
        <taxon>Dikarya</taxon>
        <taxon>Ascomycota</taxon>
        <taxon>Pezizomycotina</taxon>
        <taxon>Sordariomycetes</taxon>
        <taxon>Hypocreomycetidae</taxon>
        <taxon>Microascales</taxon>
        <taxon>Ceratocystidaceae</taxon>
        <taxon>Ceratocystis</taxon>
    </lineage>
</organism>
<feature type="compositionally biased region" description="Polar residues" evidence="1">
    <location>
        <begin position="411"/>
        <end position="426"/>
    </location>
</feature>